<organism evidence="1 2">
    <name type="scientific">Plectus sambesii</name>
    <dbReference type="NCBI Taxonomy" id="2011161"/>
    <lineage>
        <taxon>Eukaryota</taxon>
        <taxon>Metazoa</taxon>
        <taxon>Ecdysozoa</taxon>
        <taxon>Nematoda</taxon>
        <taxon>Chromadorea</taxon>
        <taxon>Plectida</taxon>
        <taxon>Plectina</taxon>
        <taxon>Plectoidea</taxon>
        <taxon>Plectidae</taxon>
        <taxon>Plectus</taxon>
    </lineage>
</organism>
<reference evidence="2" key="1">
    <citation type="submission" date="2022-11" db="UniProtKB">
        <authorList>
            <consortium name="WormBaseParasite"/>
        </authorList>
    </citation>
    <scope>IDENTIFICATION</scope>
</reference>
<evidence type="ECO:0000313" key="1">
    <source>
        <dbReference type="Proteomes" id="UP000887566"/>
    </source>
</evidence>
<sequence>MYIWSRFCHQDPRFFYDQQFIFTTIHLMDMLTAQRGMYTKLRMVNLLKDLTIWRVWQLLNQKDLIAEWSLPSIFTNCRGSAQYCSRQMAHLMTMDANAGLTTFFVMLSCEKYQWDNMRKALMLLNNDLPNINQLN</sequence>
<name>A0A914XCB0_9BILA</name>
<accession>A0A914XCB0</accession>
<protein>
    <submittedName>
        <fullName evidence="2">Uncharacterized protein</fullName>
    </submittedName>
</protein>
<keyword evidence="1" id="KW-1185">Reference proteome</keyword>
<dbReference type="Proteomes" id="UP000887566">
    <property type="component" value="Unplaced"/>
</dbReference>
<dbReference type="WBParaSite" id="PSAMB.scaffold6size149219.g46.t1">
    <property type="protein sequence ID" value="PSAMB.scaffold6size149219.g46.t1"/>
    <property type="gene ID" value="PSAMB.scaffold6size149219.g46"/>
</dbReference>
<dbReference type="AlphaFoldDB" id="A0A914XCB0"/>
<evidence type="ECO:0000313" key="2">
    <source>
        <dbReference type="WBParaSite" id="PSAMB.scaffold6size149219.g46.t1"/>
    </source>
</evidence>
<proteinExistence type="predicted"/>